<dbReference type="CDD" id="cd14728">
    <property type="entry name" value="Ere-like"/>
    <property type="match status" value="1"/>
</dbReference>
<feature type="chain" id="PRO_5036696313" evidence="1">
    <location>
        <begin position="29"/>
        <end position="476"/>
    </location>
</feature>
<evidence type="ECO:0000313" key="2">
    <source>
        <dbReference type="EMBL" id="GIO50899.1"/>
    </source>
</evidence>
<keyword evidence="1" id="KW-0732">Signal</keyword>
<keyword evidence="3" id="KW-1185">Reference proteome</keyword>
<reference evidence="2 3" key="1">
    <citation type="submission" date="2021-03" db="EMBL/GenBank/DDBJ databases">
        <title>Antimicrobial resistance genes in bacteria isolated from Japanese honey, and their potential for conferring macrolide and lincosamide resistance in the American foulbrood pathogen Paenibacillus larvae.</title>
        <authorList>
            <person name="Okamoto M."/>
            <person name="Kumagai M."/>
            <person name="Kanamori H."/>
            <person name="Takamatsu D."/>
        </authorList>
    </citation>
    <scope>NUCLEOTIDE SEQUENCE [LARGE SCALE GENOMIC DNA]</scope>
    <source>
        <strain evidence="2 3">J34TS1</strain>
    </source>
</reference>
<protein>
    <submittedName>
        <fullName evidence="2">Hydrolase YbfO</fullName>
    </submittedName>
</protein>
<gene>
    <name evidence="2" type="primary">ybfO_3</name>
    <name evidence="2" type="ORF">J34TS1_56640</name>
</gene>
<comment type="caution">
    <text evidence="2">The sequence shown here is derived from an EMBL/GenBank/DDBJ whole genome shotgun (WGS) entry which is preliminary data.</text>
</comment>
<dbReference type="Gene3D" id="3.40.1660.10">
    <property type="entry name" value="EreA-like (biosynthetic domain)"/>
    <property type="match status" value="1"/>
</dbReference>
<keyword evidence="2" id="KW-0378">Hydrolase</keyword>
<dbReference type="PANTHER" id="PTHR31299">
    <property type="entry name" value="ESTERASE, PUTATIVE (AFU_ORTHOLOGUE AFUA_1G05850)-RELATED"/>
    <property type="match status" value="1"/>
</dbReference>
<dbReference type="Pfam" id="PF05139">
    <property type="entry name" value="Erythro_esteras"/>
    <property type="match status" value="1"/>
</dbReference>
<name>A0A919YHL9_9BACL</name>
<accession>A0A919YHL9</accession>
<evidence type="ECO:0000313" key="3">
    <source>
        <dbReference type="Proteomes" id="UP000682811"/>
    </source>
</evidence>
<sequence length="476" mass="54109">MIGWKRKFVMSAAALVIVSSLLSGVAGAAGSNTGNSNKASVTDQGNIDLWKQWVKKNAKAIAIAAKPELTGNRNSSADSYPDLQFLKSLLKDKRMISLGEASHGASEYNLAKVRLVKFLHEQMGYSVLAFESNLADASTAYAQINHDKPQDTMEKSIFGVWHVQENLPLFEYIAEQSKSKHPLILTGVDVQGTSNSFITFVEKWFSSIDQGKAADFGEAERWYVKMHSYTDLKQFNREQTQLIEKYRLIQQFVKENETKLQQAYPANPELVPSLERVLQNRIDMVDTYIIHMVKLFAQIEPENQIKEASYIRDQQMANNAAWLAERLYPDKKIIFWGHNYHVRKHNSTMITEHDGFDFNNHPYPTMGEMLPFSLKKEHYVIGLYAYQGSSNLNNQKVESVSLPHQTGSMEDILKAGGHPFQFIDLSGAKLEPSTSWMFTPRIAKAWGKLEEKMIIRDQYDGLLFIDTIHPSKRSSK</sequence>
<dbReference type="Gene3D" id="1.20.1440.30">
    <property type="entry name" value="Biosynthetic Protein domain"/>
    <property type="match status" value="1"/>
</dbReference>
<dbReference type="EMBL" id="BORT01000040">
    <property type="protein sequence ID" value="GIO50899.1"/>
    <property type="molecule type" value="Genomic_DNA"/>
</dbReference>
<dbReference type="InterPro" id="IPR052036">
    <property type="entry name" value="Hydrolase/PRTase-associated"/>
</dbReference>
<evidence type="ECO:0000256" key="1">
    <source>
        <dbReference type="SAM" id="SignalP"/>
    </source>
</evidence>
<dbReference type="InterPro" id="IPR007815">
    <property type="entry name" value="Emycin_Estase"/>
</dbReference>
<dbReference type="Proteomes" id="UP000682811">
    <property type="component" value="Unassembled WGS sequence"/>
</dbReference>
<feature type="signal peptide" evidence="1">
    <location>
        <begin position="1"/>
        <end position="28"/>
    </location>
</feature>
<dbReference type="SUPFAM" id="SSF159501">
    <property type="entry name" value="EreA/ChaN-like"/>
    <property type="match status" value="1"/>
</dbReference>
<dbReference type="Gene3D" id="3.30.1870.10">
    <property type="entry name" value="EreA-like, domain 2"/>
    <property type="match status" value="1"/>
</dbReference>
<organism evidence="2 3">
    <name type="scientific">Paenibacillus azoreducens</name>
    <dbReference type="NCBI Taxonomy" id="116718"/>
    <lineage>
        <taxon>Bacteria</taxon>
        <taxon>Bacillati</taxon>
        <taxon>Bacillota</taxon>
        <taxon>Bacilli</taxon>
        <taxon>Bacillales</taxon>
        <taxon>Paenibacillaceae</taxon>
        <taxon>Paenibacillus</taxon>
    </lineage>
</organism>
<dbReference type="PANTHER" id="PTHR31299:SF0">
    <property type="entry name" value="ESTERASE, PUTATIVE (AFU_ORTHOLOGUE AFUA_1G05850)-RELATED"/>
    <property type="match status" value="1"/>
</dbReference>
<proteinExistence type="predicted"/>
<dbReference type="GO" id="GO:0046677">
    <property type="term" value="P:response to antibiotic"/>
    <property type="evidence" value="ECO:0007669"/>
    <property type="project" value="InterPro"/>
</dbReference>
<dbReference type="GO" id="GO:0016787">
    <property type="term" value="F:hydrolase activity"/>
    <property type="evidence" value="ECO:0007669"/>
    <property type="project" value="UniProtKB-KW"/>
</dbReference>
<dbReference type="AlphaFoldDB" id="A0A919YHL9"/>